<dbReference type="OrthoDB" id="7585827at2"/>
<reference evidence="2 3" key="1">
    <citation type="submission" date="2019-12" db="EMBL/GenBank/DDBJ databases">
        <title>Genomic-based taxomic classification of the family Erythrobacteraceae.</title>
        <authorList>
            <person name="Xu L."/>
        </authorList>
    </citation>
    <scope>NUCLEOTIDE SEQUENCE [LARGE SCALE GENOMIC DNA]</scope>
    <source>
        <strain evidence="2 3">LMG 29519</strain>
    </source>
</reference>
<name>A0A6I4TZW2_9SPHN</name>
<feature type="transmembrane region" description="Helical" evidence="1">
    <location>
        <begin position="48"/>
        <end position="73"/>
    </location>
</feature>
<keyword evidence="1" id="KW-1133">Transmembrane helix</keyword>
<proteinExistence type="predicted"/>
<dbReference type="EMBL" id="WTYR01000001">
    <property type="protein sequence ID" value="MXP09046.1"/>
    <property type="molecule type" value="Genomic_DNA"/>
</dbReference>
<keyword evidence="1" id="KW-0472">Membrane</keyword>
<organism evidence="2 3">
    <name type="scientific">Alteriqipengyuania halimionae</name>
    <dbReference type="NCBI Taxonomy" id="1926630"/>
    <lineage>
        <taxon>Bacteria</taxon>
        <taxon>Pseudomonadati</taxon>
        <taxon>Pseudomonadota</taxon>
        <taxon>Alphaproteobacteria</taxon>
        <taxon>Sphingomonadales</taxon>
        <taxon>Erythrobacteraceae</taxon>
        <taxon>Alteriqipengyuania</taxon>
    </lineage>
</organism>
<sequence>MDWNAIWSHIRFASPATQAALWAGALLVVAGLSIWAESRRTKRSTPDAVGFMPWTFIALASLFIAAGLALAAVKGWRAG</sequence>
<accession>A0A6I4TZW2</accession>
<evidence type="ECO:0000256" key="1">
    <source>
        <dbReference type="SAM" id="Phobius"/>
    </source>
</evidence>
<dbReference type="RefSeq" id="WP_160615578.1">
    <property type="nucleotide sequence ID" value="NZ_WTYR01000001.1"/>
</dbReference>
<gene>
    <name evidence="2" type="ORF">GRI68_02490</name>
</gene>
<evidence type="ECO:0000313" key="2">
    <source>
        <dbReference type="EMBL" id="MXP09046.1"/>
    </source>
</evidence>
<dbReference type="AlphaFoldDB" id="A0A6I4TZW2"/>
<keyword evidence="1" id="KW-0812">Transmembrane</keyword>
<feature type="transmembrane region" description="Helical" evidence="1">
    <location>
        <begin position="20"/>
        <end position="36"/>
    </location>
</feature>
<keyword evidence="3" id="KW-1185">Reference proteome</keyword>
<protein>
    <submittedName>
        <fullName evidence="2">Uncharacterized protein</fullName>
    </submittedName>
</protein>
<comment type="caution">
    <text evidence="2">The sequence shown here is derived from an EMBL/GenBank/DDBJ whole genome shotgun (WGS) entry which is preliminary data.</text>
</comment>
<dbReference type="Proteomes" id="UP000429229">
    <property type="component" value="Unassembled WGS sequence"/>
</dbReference>
<evidence type="ECO:0000313" key="3">
    <source>
        <dbReference type="Proteomes" id="UP000429229"/>
    </source>
</evidence>